<organism evidence="1 2">
    <name type="scientific">Neophaeococcomyces mojaviensis</name>
    <dbReference type="NCBI Taxonomy" id="3383035"/>
    <lineage>
        <taxon>Eukaryota</taxon>
        <taxon>Fungi</taxon>
        <taxon>Dikarya</taxon>
        <taxon>Ascomycota</taxon>
        <taxon>Pezizomycotina</taxon>
        <taxon>Eurotiomycetes</taxon>
        <taxon>Chaetothyriomycetidae</taxon>
        <taxon>Chaetothyriales</taxon>
        <taxon>Chaetothyriales incertae sedis</taxon>
        <taxon>Neophaeococcomyces</taxon>
    </lineage>
</organism>
<keyword evidence="2" id="KW-1185">Reference proteome</keyword>
<sequence>MSAVVGNTDHMRSPAYTFAPNNEAQFKMISQLTNNIDFTQQNYIPSAASFTPQLSSISTPGSTFSAPLRQQKQKDENTEPGSPATVVSATAKADPFNQYKFVSRRGWTGLDGTTNVLDAGALSEQSNSNPNWLPDIDLHSTQLQQQGVPTTYNDQHFNYGDTFSPSSLSHSRFSMTGNEEPTQSLQLNVGPNAITSTAKNEGCLDSGFGPFLMAEEFLSPPIQDNYTFSVYGNNDSFMKGNGQNGYMQSQVGTTPYIANGFDFNDLESTSGSYGLGVMVSPNTQPPKHGSSSHAVQQSNRARQNNRDAELDQKLIAWRRAGMTYKQIKEKGNFGLEESTLRGRYRTLTKGREQRLRKPDWPTQAVNALREGVELLGPAVVNGSSRKETLDRVPWKRVAEWMNQNRNCYLYGNATVKKKYKELLDNNEF</sequence>
<comment type="caution">
    <text evidence="1">The sequence shown here is derived from an EMBL/GenBank/DDBJ whole genome shotgun (WGS) entry which is preliminary data.</text>
</comment>
<gene>
    <name evidence="1" type="ORF">H2198_001345</name>
</gene>
<reference evidence="1" key="1">
    <citation type="submission" date="2022-10" db="EMBL/GenBank/DDBJ databases">
        <title>Culturing micro-colonial fungi from biological soil crusts in the Mojave desert and describing Neophaeococcomyces mojavensis, and introducing the new genera and species Taxawa tesnikishii.</title>
        <authorList>
            <person name="Kurbessoian T."/>
            <person name="Stajich J.E."/>
        </authorList>
    </citation>
    <scope>NUCLEOTIDE SEQUENCE</scope>
    <source>
        <strain evidence="1">JES_112</strain>
    </source>
</reference>
<protein>
    <submittedName>
        <fullName evidence="1">Uncharacterized protein</fullName>
    </submittedName>
</protein>
<evidence type="ECO:0000313" key="1">
    <source>
        <dbReference type="EMBL" id="KAJ9662456.1"/>
    </source>
</evidence>
<dbReference type="EMBL" id="JAPDRQ010000015">
    <property type="protein sequence ID" value="KAJ9662456.1"/>
    <property type="molecule type" value="Genomic_DNA"/>
</dbReference>
<evidence type="ECO:0000313" key="2">
    <source>
        <dbReference type="Proteomes" id="UP001172386"/>
    </source>
</evidence>
<name>A0ACC3AHN7_9EURO</name>
<accession>A0ACC3AHN7</accession>
<proteinExistence type="predicted"/>
<dbReference type="Proteomes" id="UP001172386">
    <property type="component" value="Unassembled WGS sequence"/>
</dbReference>